<proteinExistence type="predicted"/>
<protein>
    <recommendedName>
        <fullName evidence="4">DUF3299 domain-containing protein</fullName>
    </recommendedName>
</protein>
<dbReference type="GeneID" id="29275828"/>
<dbReference type="Proteomes" id="UP000007753">
    <property type="component" value="Chromosome 1"/>
</dbReference>
<reference evidence="2 3" key="1">
    <citation type="journal article" date="2010" name="J. Bacteriol.">
        <title>Complete genome sequence of the representative gamma-hexachlorocyclohexane-degrading bacterium Sphingobium japonicum UT26.</title>
        <authorList>
            <person name="Nagata Y."/>
            <person name="Ohtsubo Y."/>
            <person name="Endo R."/>
            <person name="Ichikawa N."/>
            <person name="Ankai A."/>
            <person name="Oguchi A."/>
            <person name="Fukui S."/>
            <person name="Fujita N."/>
            <person name="Tsuda M."/>
        </authorList>
    </citation>
    <scope>NUCLEOTIDE SEQUENCE [LARGE SCALE GENOMIC DNA]</scope>
    <source>
        <strain evidence="3">DSM 16413 / CCM 7287 / MTCC 6362 / UT26 / NBRC 101211 / UT26S</strain>
    </source>
</reference>
<evidence type="ECO:0000313" key="3">
    <source>
        <dbReference type="Proteomes" id="UP000007753"/>
    </source>
</evidence>
<dbReference type="AlphaFoldDB" id="D4Z297"/>
<dbReference type="KEGG" id="sjp:SJA_C1-18950"/>
<keyword evidence="1" id="KW-0732">Signal</keyword>
<dbReference type="RefSeq" id="WP_013040202.1">
    <property type="nucleotide sequence ID" value="NC_014006.1"/>
</dbReference>
<dbReference type="STRING" id="452662.SJA_C1-18950"/>
<feature type="chain" id="PRO_5003067269" description="DUF3299 domain-containing protein" evidence="1">
    <location>
        <begin position="24"/>
        <end position="158"/>
    </location>
</feature>
<organism evidence="2 3">
    <name type="scientific">Sphingobium indicum (strain DSM 16413 / CCM 7287 / MTCC 6362 / UT26 / NBRC 101211 / UT26S)</name>
    <name type="common">Sphingobium japonicum</name>
    <dbReference type="NCBI Taxonomy" id="452662"/>
    <lineage>
        <taxon>Bacteria</taxon>
        <taxon>Pseudomonadati</taxon>
        <taxon>Pseudomonadota</taxon>
        <taxon>Alphaproteobacteria</taxon>
        <taxon>Sphingomonadales</taxon>
        <taxon>Sphingomonadaceae</taxon>
        <taxon>Sphingobium</taxon>
    </lineage>
</organism>
<keyword evidence="3" id="KW-1185">Reference proteome</keyword>
<dbReference type="InterPro" id="IPR021727">
    <property type="entry name" value="DUF3299"/>
</dbReference>
<evidence type="ECO:0000313" key="2">
    <source>
        <dbReference type="EMBL" id="BAI96729.1"/>
    </source>
</evidence>
<sequence>MIRDLRLLAPLLLLIALSSPVAAQYQEDGERSTQARLPQGRSPLWVTLRLTKIGINEARGLFTATFPAPVKGLAGQTVTLAGFINPLDAQTRGTHFLLSKYTPVCSFCPPGEPNEVVEVRTASPIVFVQKLVTVTGRFALQNNGEQGLFFQMTGATVR</sequence>
<dbReference type="eggNOG" id="COG3495">
    <property type="taxonomic scope" value="Bacteria"/>
</dbReference>
<evidence type="ECO:0000256" key="1">
    <source>
        <dbReference type="SAM" id="SignalP"/>
    </source>
</evidence>
<dbReference type="Gene3D" id="2.40.50.870">
    <property type="entry name" value="Protein of unknown function (DUF3299)"/>
    <property type="match status" value="1"/>
</dbReference>
<dbReference type="Pfam" id="PF11736">
    <property type="entry name" value="DUF3299"/>
    <property type="match status" value="1"/>
</dbReference>
<name>D4Z297_SPHIU</name>
<gene>
    <name evidence="2" type="ordered locus">SJA_C1-18950</name>
</gene>
<feature type="signal peptide" evidence="1">
    <location>
        <begin position="1"/>
        <end position="23"/>
    </location>
</feature>
<dbReference type="EMBL" id="AP010803">
    <property type="protein sequence ID" value="BAI96729.1"/>
    <property type="molecule type" value="Genomic_DNA"/>
</dbReference>
<accession>D4Z297</accession>
<evidence type="ECO:0008006" key="4">
    <source>
        <dbReference type="Google" id="ProtNLM"/>
    </source>
</evidence>
<dbReference type="HOGENOM" id="CLU_117100_2_0_5"/>